<protein>
    <submittedName>
        <fullName evidence="2">YbaK/EbsC family protein</fullName>
    </submittedName>
</protein>
<evidence type="ECO:0000259" key="1">
    <source>
        <dbReference type="Pfam" id="PF04073"/>
    </source>
</evidence>
<proteinExistence type="predicted"/>
<dbReference type="Gene3D" id="3.90.960.10">
    <property type="entry name" value="YbaK/aminoacyl-tRNA synthetase-associated domain"/>
    <property type="match status" value="1"/>
</dbReference>
<dbReference type="RefSeq" id="WP_289527823.1">
    <property type="nucleotide sequence ID" value="NZ_JAUDCK010000024.1"/>
</dbReference>
<dbReference type="CDD" id="cd04333">
    <property type="entry name" value="ProX_deacylase"/>
    <property type="match status" value="1"/>
</dbReference>
<sequence>MSYKRVQTYFHQLHLADRIIDLKDSSATVELATKALGCQPQQIAKTLSFLIDEQPLLIVMAGDAKIDNKKYKQYFHKKAKMIPNELVESYIGHSPGGVCPFAVKDNVQIYLDISLQKLAYVYPAAGNDHSAIRLSCHELEECCHPQDWIDVCK</sequence>
<dbReference type="Pfam" id="PF04073">
    <property type="entry name" value="tRNA_edit"/>
    <property type="match status" value="1"/>
</dbReference>
<comment type="caution">
    <text evidence="2">The sequence shown here is derived from an EMBL/GenBank/DDBJ whole genome shotgun (WGS) entry which is preliminary data.</text>
</comment>
<dbReference type="PANTHER" id="PTHR30411">
    <property type="entry name" value="CYTOPLASMIC PROTEIN"/>
    <property type="match status" value="1"/>
</dbReference>
<dbReference type="InterPro" id="IPR007214">
    <property type="entry name" value="YbaK/aa-tRNA-synth-assoc-dom"/>
</dbReference>
<dbReference type="SUPFAM" id="SSF55826">
    <property type="entry name" value="YbaK/ProRS associated domain"/>
    <property type="match status" value="1"/>
</dbReference>
<keyword evidence="3" id="KW-1185">Reference proteome</keyword>
<feature type="domain" description="YbaK/aminoacyl-tRNA synthetase-associated" evidence="1">
    <location>
        <begin position="26"/>
        <end position="140"/>
    </location>
</feature>
<name>A0ABT7UKS8_9FIRM</name>
<dbReference type="InterPro" id="IPR036754">
    <property type="entry name" value="YbaK/aa-tRNA-synt-asso_dom_sf"/>
</dbReference>
<dbReference type="EMBL" id="JAUDCK010000024">
    <property type="protein sequence ID" value="MDM8196140.1"/>
    <property type="molecule type" value="Genomic_DNA"/>
</dbReference>
<gene>
    <name evidence="2" type="ORF">QUV98_07415</name>
</gene>
<accession>A0ABT7UKS8</accession>
<reference evidence="3" key="1">
    <citation type="submission" date="2023-06" db="EMBL/GenBank/DDBJ databases">
        <title>Identification and characterization of horizontal gene transfer across gut microbiota members of farm animals based on homology search.</title>
        <authorList>
            <person name="Zeman M."/>
            <person name="Kubasova T."/>
            <person name="Jahodarova E."/>
            <person name="Nykrynova M."/>
            <person name="Rychlik I."/>
        </authorList>
    </citation>
    <scope>NUCLEOTIDE SEQUENCE [LARGE SCALE GENOMIC DNA]</scope>
    <source>
        <strain evidence="3">ET341</strain>
    </source>
</reference>
<evidence type="ECO:0000313" key="3">
    <source>
        <dbReference type="Proteomes" id="UP001529275"/>
    </source>
</evidence>
<dbReference type="PANTHER" id="PTHR30411:SF1">
    <property type="entry name" value="CYTOPLASMIC PROTEIN"/>
    <property type="match status" value="1"/>
</dbReference>
<organism evidence="2 3">
    <name type="scientific">Massilimicrobiota timonensis</name>
    <dbReference type="NCBI Taxonomy" id="1776392"/>
    <lineage>
        <taxon>Bacteria</taxon>
        <taxon>Bacillati</taxon>
        <taxon>Bacillota</taxon>
        <taxon>Erysipelotrichia</taxon>
        <taxon>Erysipelotrichales</taxon>
        <taxon>Erysipelotrichaceae</taxon>
        <taxon>Massilimicrobiota</taxon>
    </lineage>
</organism>
<evidence type="ECO:0000313" key="2">
    <source>
        <dbReference type="EMBL" id="MDM8196140.1"/>
    </source>
</evidence>
<dbReference type="Proteomes" id="UP001529275">
    <property type="component" value="Unassembled WGS sequence"/>
</dbReference>